<dbReference type="Pfam" id="PF13193">
    <property type="entry name" value="AMP-binding_C"/>
    <property type="match status" value="1"/>
</dbReference>
<protein>
    <submittedName>
        <fullName evidence="7">AMP-binding protein</fullName>
    </submittedName>
</protein>
<dbReference type="GO" id="GO:0004321">
    <property type="term" value="F:fatty-acyl-CoA synthase activity"/>
    <property type="evidence" value="ECO:0007669"/>
    <property type="project" value="TreeGrafter"/>
</dbReference>
<dbReference type="GO" id="GO:0016405">
    <property type="term" value="F:CoA-ligase activity"/>
    <property type="evidence" value="ECO:0007669"/>
    <property type="project" value="UniProtKB-ARBA"/>
</dbReference>
<dbReference type="Proteomes" id="UP001139502">
    <property type="component" value="Unassembled WGS sequence"/>
</dbReference>
<organism evidence="7 8">
    <name type="scientific">Rothia santali</name>
    <dbReference type="NCBI Taxonomy" id="2949643"/>
    <lineage>
        <taxon>Bacteria</taxon>
        <taxon>Bacillati</taxon>
        <taxon>Actinomycetota</taxon>
        <taxon>Actinomycetes</taxon>
        <taxon>Micrococcales</taxon>
        <taxon>Micrococcaceae</taxon>
        <taxon>Rothia</taxon>
    </lineage>
</organism>
<keyword evidence="4" id="KW-0067">ATP-binding</keyword>
<dbReference type="PANTHER" id="PTHR43605">
    <property type="entry name" value="ACYL-COENZYME A SYNTHETASE"/>
    <property type="match status" value="1"/>
</dbReference>
<dbReference type="GO" id="GO:0006633">
    <property type="term" value="P:fatty acid biosynthetic process"/>
    <property type="evidence" value="ECO:0007669"/>
    <property type="project" value="TreeGrafter"/>
</dbReference>
<evidence type="ECO:0000313" key="7">
    <source>
        <dbReference type="EMBL" id="MCP3426658.1"/>
    </source>
</evidence>
<dbReference type="Gene3D" id="3.30.300.30">
    <property type="match status" value="1"/>
</dbReference>
<evidence type="ECO:0000256" key="3">
    <source>
        <dbReference type="ARBA" id="ARBA00022741"/>
    </source>
</evidence>
<comment type="caution">
    <text evidence="7">The sequence shown here is derived from an EMBL/GenBank/DDBJ whole genome shotgun (WGS) entry which is preliminary data.</text>
</comment>
<gene>
    <name evidence="7" type="ORF">NBM05_11760</name>
</gene>
<dbReference type="InterPro" id="IPR051087">
    <property type="entry name" value="Mitochondrial_ACSM"/>
</dbReference>
<dbReference type="Pfam" id="PF00501">
    <property type="entry name" value="AMP-binding"/>
    <property type="match status" value="1"/>
</dbReference>
<evidence type="ECO:0000256" key="2">
    <source>
        <dbReference type="ARBA" id="ARBA00022598"/>
    </source>
</evidence>
<sequence length="532" mass="57793">MSAQTDRRVQEIIEDVADPGRSAPDHFCDRHDPALTAFLVSWPGRRAAEHSFGELAERSRRVASYLAELGVGEGDRVATLMRRSFDLPVVVLAAWRLGAVYAPVFTALASESVGERLRRSGAKVVIADPELAGHVPEGEWAVVLSGSEGAGEAPALEVEAERLEPWEGAAPTGPDVPLVHLFTSGTTGEPKSVVHTKRHAAGWQSFLEHGLALRSGSVYWSAVDPGWSLGLYTALLAPMLAGRSSILTGGRFDAGSSWDVLSDLRVTDFLAAPTTLRAMRNSPDKRMVRHLDRMSSAGEAVTPGLFEWAEDLGTPVHENYGQTETGLCVGFPHDPELGIPLEQGVMGRPLPGWSITVLRMDEDDVAPEGEIGRLAIDIAASPFMTFAGYGEERDPDHDRFTADGAYYLTTDLAIRGGGGALRFAARGEDAILTSGYRLSPVEIENSLMSHPAVRRAAVVGDEDRDRGEIVHAYVVLEEDHEPGREKAEELQRWVKGNYGSHAFPRRVSFVDEIPTTANGKVQRSALRRRRRG</sequence>
<keyword evidence="2" id="KW-0436">Ligase</keyword>
<evidence type="ECO:0000259" key="5">
    <source>
        <dbReference type="Pfam" id="PF00501"/>
    </source>
</evidence>
<dbReference type="AlphaFoldDB" id="A0A9X2HLT8"/>
<accession>A0A9X2HLT8</accession>
<dbReference type="InterPro" id="IPR045851">
    <property type="entry name" value="AMP-bd_C_sf"/>
</dbReference>
<evidence type="ECO:0000256" key="4">
    <source>
        <dbReference type="ARBA" id="ARBA00022840"/>
    </source>
</evidence>
<dbReference type="InterPro" id="IPR042099">
    <property type="entry name" value="ANL_N_sf"/>
</dbReference>
<evidence type="ECO:0000313" key="8">
    <source>
        <dbReference type="Proteomes" id="UP001139502"/>
    </source>
</evidence>
<comment type="similarity">
    <text evidence="1">Belongs to the ATP-dependent AMP-binding enzyme family.</text>
</comment>
<dbReference type="GO" id="GO:0006637">
    <property type="term" value="P:acyl-CoA metabolic process"/>
    <property type="evidence" value="ECO:0007669"/>
    <property type="project" value="TreeGrafter"/>
</dbReference>
<dbReference type="SUPFAM" id="SSF56801">
    <property type="entry name" value="Acetyl-CoA synthetase-like"/>
    <property type="match status" value="1"/>
</dbReference>
<proteinExistence type="inferred from homology"/>
<dbReference type="InterPro" id="IPR025110">
    <property type="entry name" value="AMP-bd_C"/>
</dbReference>
<dbReference type="PANTHER" id="PTHR43605:SF10">
    <property type="entry name" value="ACYL-COA SYNTHETASE MEDIUM CHAIN FAMILY MEMBER 3"/>
    <property type="match status" value="1"/>
</dbReference>
<dbReference type="EMBL" id="JANAFB010000032">
    <property type="protein sequence ID" value="MCP3426658.1"/>
    <property type="molecule type" value="Genomic_DNA"/>
</dbReference>
<name>A0A9X2HLT8_9MICC</name>
<dbReference type="GO" id="GO:0005524">
    <property type="term" value="F:ATP binding"/>
    <property type="evidence" value="ECO:0007669"/>
    <property type="project" value="UniProtKB-KW"/>
</dbReference>
<evidence type="ECO:0000256" key="1">
    <source>
        <dbReference type="ARBA" id="ARBA00006432"/>
    </source>
</evidence>
<dbReference type="GO" id="GO:0015645">
    <property type="term" value="F:fatty acid ligase activity"/>
    <property type="evidence" value="ECO:0007669"/>
    <property type="project" value="TreeGrafter"/>
</dbReference>
<keyword evidence="8" id="KW-1185">Reference proteome</keyword>
<feature type="domain" description="AMP-dependent synthetase/ligase" evidence="5">
    <location>
        <begin position="41"/>
        <end position="376"/>
    </location>
</feature>
<dbReference type="Gene3D" id="3.40.50.12780">
    <property type="entry name" value="N-terminal domain of ligase-like"/>
    <property type="match status" value="1"/>
</dbReference>
<keyword evidence="3" id="KW-0547">Nucleotide-binding</keyword>
<reference evidence="7" key="1">
    <citation type="submission" date="2022-06" db="EMBL/GenBank/DDBJ databases">
        <title>Rothia sp. isolated from sandalwood seedling.</title>
        <authorList>
            <person name="Tuikhar N."/>
            <person name="Kirdat K."/>
            <person name="Thorat V."/>
            <person name="Swetha P."/>
            <person name="Padma S."/>
            <person name="Sundararaj R."/>
            <person name="Yadav A."/>
        </authorList>
    </citation>
    <scope>NUCLEOTIDE SEQUENCE</scope>
    <source>
        <strain evidence="7">AR01</strain>
    </source>
</reference>
<evidence type="ECO:0000259" key="6">
    <source>
        <dbReference type="Pfam" id="PF13193"/>
    </source>
</evidence>
<feature type="domain" description="AMP-binding enzyme C-terminal" evidence="6">
    <location>
        <begin position="442"/>
        <end position="520"/>
    </location>
</feature>
<dbReference type="RefSeq" id="WP_254167625.1">
    <property type="nucleotide sequence ID" value="NZ_JANAFB010000032.1"/>
</dbReference>
<dbReference type="InterPro" id="IPR000873">
    <property type="entry name" value="AMP-dep_synth/lig_dom"/>
</dbReference>